<dbReference type="UniPathway" id="UPA00253">
    <property type="reaction ID" value="UER00600"/>
</dbReference>
<protein>
    <recommendedName>
        <fullName evidence="8">Cytidyltransferase-like domain-containing protein</fullName>
    </recommendedName>
</protein>
<dbReference type="Pfam" id="PF01467">
    <property type="entry name" value="CTP_transf_like"/>
    <property type="match status" value="1"/>
</dbReference>
<dbReference type="AlphaFoldDB" id="A0A8K1CHP7"/>
<gene>
    <name evidence="9" type="ORF">Poli38472_005533</name>
</gene>
<dbReference type="GO" id="GO:0070566">
    <property type="term" value="F:adenylyltransferase activity"/>
    <property type="evidence" value="ECO:0007669"/>
    <property type="project" value="UniProtKB-ARBA"/>
</dbReference>
<dbReference type="InterPro" id="IPR004821">
    <property type="entry name" value="Cyt_trans-like"/>
</dbReference>
<dbReference type="GO" id="GO:0005524">
    <property type="term" value="F:ATP binding"/>
    <property type="evidence" value="ECO:0007669"/>
    <property type="project" value="UniProtKB-KW"/>
</dbReference>
<keyword evidence="10" id="KW-1185">Reference proteome</keyword>
<evidence type="ECO:0000313" key="9">
    <source>
        <dbReference type="EMBL" id="TMW62915.1"/>
    </source>
</evidence>
<evidence type="ECO:0000256" key="6">
    <source>
        <dbReference type="ARBA" id="ARBA00022840"/>
    </source>
</evidence>
<name>A0A8K1CHP7_PYTOL</name>
<dbReference type="SUPFAM" id="SSF52374">
    <property type="entry name" value="Nucleotidylyl transferase"/>
    <property type="match status" value="1"/>
</dbReference>
<reference evidence="9" key="1">
    <citation type="submission" date="2019-03" db="EMBL/GenBank/DDBJ databases">
        <title>Long read genome sequence of the mycoparasitic Pythium oligandrum ATCC 38472 isolated from sugarbeet rhizosphere.</title>
        <authorList>
            <person name="Gaulin E."/>
        </authorList>
    </citation>
    <scope>NUCLEOTIDE SEQUENCE</scope>
    <source>
        <strain evidence="9">ATCC 38472_TT</strain>
    </source>
</reference>
<evidence type="ECO:0000256" key="1">
    <source>
        <dbReference type="ARBA" id="ARBA00004790"/>
    </source>
</evidence>
<dbReference type="GO" id="GO:0009435">
    <property type="term" value="P:NAD+ biosynthetic process"/>
    <property type="evidence" value="ECO:0007669"/>
    <property type="project" value="UniProtKB-UniPathway"/>
</dbReference>
<organism evidence="9 10">
    <name type="scientific">Pythium oligandrum</name>
    <name type="common">Mycoparasitic fungus</name>
    <dbReference type="NCBI Taxonomy" id="41045"/>
    <lineage>
        <taxon>Eukaryota</taxon>
        <taxon>Sar</taxon>
        <taxon>Stramenopiles</taxon>
        <taxon>Oomycota</taxon>
        <taxon>Peronosporomycetes</taxon>
        <taxon>Pythiales</taxon>
        <taxon>Pythiaceae</taxon>
        <taxon>Pythium</taxon>
    </lineage>
</organism>
<sequence>MTDAPPRRREILLYGTSANPPTGRQGHMGAIAFCRSLVDEIWILPVYQHIYSSKRQLAPFSHRVALTKLAIEDTLVSTEGATVEVKEYERELFEHHAAQTDDPASLRLGSIDLIRYLNDQVPDANLTMLLGADTYADLRAGKWKEGEELQRRVKLLVMSRKGYDVPQHDDDEANDRVRFIEIPALSDVSSTHVRSLTDAEALEQSTTPNVAAYIVQNKLYGFAA</sequence>
<feature type="domain" description="Cytidyltransferase-like" evidence="8">
    <location>
        <begin position="14"/>
        <end position="194"/>
    </location>
</feature>
<evidence type="ECO:0000259" key="8">
    <source>
        <dbReference type="Pfam" id="PF01467"/>
    </source>
</evidence>
<evidence type="ECO:0000256" key="2">
    <source>
        <dbReference type="ARBA" id="ARBA00022642"/>
    </source>
</evidence>
<accession>A0A8K1CHP7</accession>
<evidence type="ECO:0000313" key="10">
    <source>
        <dbReference type="Proteomes" id="UP000794436"/>
    </source>
</evidence>
<keyword evidence="3" id="KW-0808">Transferase</keyword>
<keyword evidence="5" id="KW-0547">Nucleotide-binding</keyword>
<dbReference type="Gene3D" id="3.40.50.620">
    <property type="entry name" value="HUPs"/>
    <property type="match status" value="1"/>
</dbReference>
<evidence type="ECO:0000256" key="7">
    <source>
        <dbReference type="ARBA" id="ARBA00023027"/>
    </source>
</evidence>
<keyword evidence="7" id="KW-0520">NAD</keyword>
<dbReference type="EMBL" id="SPLM01000073">
    <property type="protein sequence ID" value="TMW62915.1"/>
    <property type="molecule type" value="Genomic_DNA"/>
</dbReference>
<keyword evidence="2" id="KW-0662">Pyridine nucleotide biosynthesis</keyword>
<comment type="caution">
    <text evidence="9">The sequence shown here is derived from an EMBL/GenBank/DDBJ whole genome shotgun (WGS) entry which is preliminary data.</text>
</comment>
<evidence type="ECO:0000256" key="5">
    <source>
        <dbReference type="ARBA" id="ARBA00022741"/>
    </source>
</evidence>
<dbReference type="InterPro" id="IPR014729">
    <property type="entry name" value="Rossmann-like_a/b/a_fold"/>
</dbReference>
<dbReference type="PANTHER" id="PTHR39321">
    <property type="entry name" value="NICOTINATE-NUCLEOTIDE ADENYLYLTRANSFERASE-RELATED"/>
    <property type="match status" value="1"/>
</dbReference>
<dbReference type="PANTHER" id="PTHR39321:SF3">
    <property type="entry name" value="PHOSPHOPANTETHEINE ADENYLYLTRANSFERASE"/>
    <property type="match status" value="1"/>
</dbReference>
<dbReference type="InterPro" id="IPR005248">
    <property type="entry name" value="NadD/NMNAT"/>
</dbReference>
<evidence type="ECO:0000256" key="3">
    <source>
        <dbReference type="ARBA" id="ARBA00022679"/>
    </source>
</evidence>
<dbReference type="CDD" id="cd02165">
    <property type="entry name" value="NMNAT"/>
    <property type="match status" value="1"/>
</dbReference>
<dbReference type="OrthoDB" id="422187at2759"/>
<dbReference type="Proteomes" id="UP000794436">
    <property type="component" value="Unassembled WGS sequence"/>
</dbReference>
<evidence type="ECO:0000256" key="4">
    <source>
        <dbReference type="ARBA" id="ARBA00022695"/>
    </source>
</evidence>
<comment type="pathway">
    <text evidence="1">Cofactor biosynthesis; NAD(+) biosynthesis.</text>
</comment>
<keyword evidence="4" id="KW-0548">Nucleotidyltransferase</keyword>
<keyword evidence="6" id="KW-0067">ATP-binding</keyword>
<proteinExistence type="predicted"/>